<gene>
    <name evidence="3" type="primary">C12H16orf92</name>
</gene>
<dbReference type="GO" id="GO:0007342">
    <property type="term" value="P:fusion of sperm to egg plasma membrane involved in single fertilization"/>
    <property type="evidence" value="ECO:0007669"/>
    <property type="project" value="Ensembl"/>
</dbReference>
<reference evidence="3" key="2">
    <citation type="submission" date="2025-09" db="UniProtKB">
        <authorList>
            <consortium name="Ensembl"/>
        </authorList>
    </citation>
    <scope>IDENTIFICATION</scope>
</reference>
<organism evidence="3 4">
    <name type="scientific">Jaculus jaculus</name>
    <name type="common">Lesser Egyptian jerboa</name>
    <dbReference type="NCBI Taxonomy" id="51337"/>
    <lineage>
        <taxon>Eukaryota</taxon>
        <taxon>Metazoa</taxon>
        <taxon>Chordata</taxon>
        <taxon>Craniata</taxon>
        <taxon>Vertebrata</taxon>
        <taxon>Euteleostomi</taxon>
        <taxon>Mammalia</taxon>
        <taxon>Eutheria</taxon>
        <taxon>Euarchontoglires</taxon>
        <taxon>Glires</taxon>
        <taxon>Rodentia</taxon>
        <taxon>Myomorpha</taxon>
        <taxon>Dipodoidea</taxon>
        <taxon>Dipodidae</taxon>
        <taxon>Dipodinae</taxon>
        <taxon>Jaculus</taxon>
    </lineage>
</organism>
<keyword evidence="4" id="KW-1185">Reference proteome</keyword>
<reference evidence="3" key="1">
    <citation type="submission" date="2025-08" db="UniProtKB">
        <authorList>
            <consortium name="Ensembl"/>
        </authorList>
    </citation>
    <scope>IDENTIFICATION</scope>
</reference>
<dbReference type="AlphaFoldDB" id="A0A8C5KJR1"/>
<dbReference type="Proteomes" id="UP000694385">
    <property type="component" value="Unassembled WGS sequence"/>
</dbReference>
<dbReference type="PANTHER" id="PTHR38648:SF1">
    <property type="entry name" value="FERTILIZATION-INFLUENCING MEMBRANE PROTEIN"/>
    <property type="match status" value="1"/>
</dbReference>
<accession>A0A8C5KJR1</accession>
<feature type="transmembrane region" description="Helical" evidence="1">
    <location>
        <begin position="80"/>
        <end position="98"/>
    </location>
</feature>
<feature type="chain" id="PRO_5034533350" evidence="2">
    <location>
        <begin position="22"/>
        <end position="110"/>
    </location>
</feature>
<dbReference type="PANTHER" id="PTHR38648">
    <property type="entry name" value="RIKEN CDNA 4930451I11 GENE"/>
    <property type="match status" value="1"/>
</dbReference>
<keyword evidence="1" id="KW-0472">Membrane</keyword>
<dbReference type="OMA" id="IERPDFF"/>
<dbReference type="Ensembl" id="ENSJJAT00000015517.1">
    <property type="protein sequence ID" value="ENSJJAP00000009076.1"/>
    <property type="gene ID" value="ENSJJAG00000013068.1"/>
</dbReference>
<sequence>MGLWQCVSVCVWLAGLEIIETAPRPDGTKASAPGAEESQLFLDRADFFDYPDSDEASLLAVAQFIGERPVVFKTGSGPGLFHHFLVSALTVAFFWLLFQLCTHMTLQKGA</sequence>
<evidence type="ECO:0000313" key="4">
    <source>
        <dbReference type="Proteomes" id="UP000694385"/>
    </source>
</evidence>
<dbReference type="GeneTree" id="ENSGT00390000002780"/>
<dbReference type="Pfam" id="PF17672">
    <property type="entry name" value="FIMP"/>
    <property type="match status" value="1"/>
</dbReference>
<keyword evidence="1" id="KW-0812">Transmembrane</keyword>
<dbReference type="InterPro" id="IPR038813">
    <property type="entry name" value="FIMP"/>
</dbReference>
<evidence type="ECO:0000256" key="2">
    <source>
        <dbReference type="SAM" id="SignalP"/>
    </source>
</evidence>
<evidence type="ECO:0000256" key="1">
    <source>
        <dbReference type="SAM" id="Phobius"/>
    </source>
</evidence>
<keyword evidence="2" id="KW-0732">Signal</keyword>
<feature type="signal peptide" evidence="2">
    <location>
        <begin position="1"/>
        <end position="21"/>
    </location>
</feature>
<evidence type="ECO:0000313" key="3">
    <source>
        <dbReference type="Ensembl" id="ENSJJAP00000009076.1"/>
    </source>
</evidence>
<proteinExistence type="predicted"/>
<protein>
    <submittedName>
        <fullName evidence="3">RIKEN cDNA 4930451I11 gene</fullName>
    </submittedName>
</protein>
<name>A0A8C5KJR1_JACJA</name>
<keyword evidence="1" id="KW-1133">Transmembrane helix</keyword>